<dbReference type="InterPro" id="IPR050093">
    <property type="entry name" value="ABC_SmlMolc_Importer"/>
</dbReference>
<keyword evidence="10" id="KW-1185">Reference proteome</keyword>
<evidence type="ECO:0000256" key="4">
    <source>
        <dbReference type="ARBA" id="ARBA00022840"/>
    </source>
</evidence>
<evidence type="ECO:0000256" key="1">
    <source>
        <dbReference type="ARBA" id="ARBA00022448"/>
    </source>
</evidence>
<dbReference type="InterPro" id="IPR005893">
    <property type="entry name" value="PotA-like"/>
</dbReference>
<evidence type="ECO:0000256" key="6">
    <source>
        <dbReference type="ARBA" id="ARBA00023136"/>
    </source>
</evidence>
<keyword evidence="2 7" id="KW-1003">Cell membrane</keyword>
<comment type="subunit">
    <text evidence="7">The complex is composed of two ATP-binding proteins (PotA), two transmembrane proteins (PotB and PotC) and a solute-binding protein (PotD).</text>
</comment>
<dbReference type="SMART" id="SM00382">
    <property type="entry name" value="AAA"/>
    <property type="match status" value="1"/>
</dbReference>
<evidence type="ECO:0000313" key="10">
    <source>
        <dbReference type="Proteomes" id="UP000626026"/>
    </source>
</evidence>
<evidence type="ECO:0000256" key="3">
    <source>
        <dbReference type="ARBA" id="ARBA00022741"/>
    </source>
</evidence>
<dbReference type="InterPro" id="IPR013611">
    <property type="entry name" value="Transp-assoc_OB_typ2"/>
</dbReference>
<comment type="catalytic activity">
    <reaction evidence="7">
        <text>ATP + H2O + polyamine-[polyamine-binding protein]Side 1 = ADP + phosphate + polyamineSide 2 + [polyamine-binding protein]Side 1.</text>
        <dbReference type="EC" id="7.6.2.11"/>
    </reaction>
</comment>
<protein>
    <recommendedName>
        <fullName evidence="7">Spermidine/putrescine import ATP-binding protein PotA</fullName>
        <ecNumber evidence="7">7.6.2.11</ecNumber>
    </recommendedName>
</protein>
<dbReference type="InterPro" id="IPR027417">
    <property type="entry name" value="P-loop_NTPase"/>
</dbReference>
<evidence type="ECO:0000313" key="9">
    <source>
        <dbReference type="EMBL" id="MBC9208545.1"/>
    </source>
</evidence>
<dbReference type="Proteomes" id="UP000626026">
    <property type="component" value="Unassembled WGS sequence"/>
</dbReference>
<dbReference type="Gene3D" id="3.40.50.300">
    <property type="entry name" value="P-loop containing nucleotide triphosphate hydrolases"/>
    <property type="match status" value="1"/>
</dbReference>
<comment type="caution">
    <text evidence="9">The sequence shown here is derived from an EMBL/GenBank/DDBJ whole genome shotgun (WGS) entry which is preliminary data.</text>
</comment>
<evidence type="ECO:0000256" key="5">
    <source>
        <dbReference type="ARBA" id="ARBA00022967"/>
    </source>
</evidence>
<comment type="similarity">
    <text evidence="7">Belongs to the ABC transporter superfamily. Spermidine/putrescine importer (TC 3.A.1.11.1) family.</text>
</comment>
<accession>A0ABR7RPM1</accession>
<dbReference type="PANTHER" id="PTHR42781:SF4">
    <property type="entry name" value="SPERMIDINE_PUTRESCINE IMPORT ATP-BINDING PROTEIN POTA"/>
    <property type="match status" value="1"/>
</dbReference>
<dbReference type="Pfam" id="PF08402">
    <property type="entry name" value="TOBE_2"/>
    <property type="match status" value="1"/>
</dbReference>
<dbReference type="PROSITE" id="PS00211">
    <property type="entry name" value="ABC_TRANSPORTER_1"/>
    <property type="match status" value="1"/>
</dbReference>
<dbReference type="PANTHER" id="PTHR42781">
    <property type="entry name" value="SPERMIDINE/PUTRESCINE IMPORT ATP-BINDING PROTEIN POTA"/>
    <property type="match status" value="1"/>
</dbReference>
<dbReference type="NCBIfam" id="TIGR01187">
    <property type="entry name" value="potA"/>
    <property type="match status" value="1"/>
</dbReference>
<name>A0ABR7RPM1_9PROT</name>
<feature type="domain" description="ABC transporter" evidence="8">
    <location>
        <begin position="7"/>
        <end position="237"/>
    </location>
</feature>
<evidence type="ECO:0000256" key="2">
    <source>
        <dbReference type="ARBA" id="ARBA00022475"/>
    </source>
</evidence>
<dbReference type="InterPro" id="IPR017871">
    <property type="entry name" value="ABC_transporter-like_CS"/>
</dbReference>
<dbReference type="SUPFAM" id="SSF52540">
    <property type="entry name" value="P-loop containing nucleoside triphosphate hydrolases"/>
    <property type="match status" value="1"/>
</dbReference>
<evidence type="ECO:0000256" key="7">
    <source>
        <dbReference type="RuleBase" id="RU364083"/>
    </source>
</evidence>
<dbReference type="EC" id="7.6.2.11" evidence="7"/>
<dbReference type="InterPro" id="IPR008995">
    <property type="entry name" value="Mo/tungstate-bd_C_term_dom"/>
</dbReference>
<organism evidence="9 10">
    <name type="scientific">Teichococcus aerophilus</name>
    <dbReference type="NCBI Taxonomy" id="1224513"/>
    <lineage>
        <taxon>Bacteria</taxon>
        <taxon>Pseudomonadati</taxon>
        <taxon>Pseudomonadota</taxon>
        <taxon>Alphaproteobacteria</taxon>
        <taxon>Acetobacterales</taxon>
        <taxon>Roseomonadaceae</taxon>
        <taxon>Roseomonas</taxon>
    </lineage>
</organism>
<keyword evidence="4 7" id="KW-0067">ATP-binding</keyword>
<dbReference type="GO" id="GO:0005524">
    <property type="term" value="F:ATP binding"/>
    <property type="evidence" value="ECO:0007669"/>
    <property type="project" value="UniProtKB-KW"/>
</dbReference>
<evidence type="ECO:0000259" key="8">
    <source>
        <dbReference type="PROSITE" id="PS50893"/>
    </source>
</evidence>
<dbReference type="InterPro" id="IPR003439">
    <property type="entry name" value="ABC_transporter-like_ATP-bd"/>
</dbReference>
<dbReference type="InterPro" id="IPR012340">
    <property type="entry name" value="NA-bd_OB-fold"/>
</dbReference>
<dbReference type="SUPFAM" id="SSF50331">
    <property type="entry name" value="MOP-like"/>
    <property type="match status" value="1"/>
</dbReference>
<dbReference type="Gene3D" id="2.40.50.140">
    <property type="entry name" value="Nucleic acid-binding proteins"/>
    <property type="match status" value="1"/>
</dbReference>
<dbReference type="Pfam" id="PF00005">
    <property type="entry name" value="ABC_tran"/>
    <property type="match status" value="1"/>
</dbReference>
<keyword evidence="6 7" id="KW-0472">Membrane</keyword>
<keyword evidence="1 7" id="KW-0813">Transport</keyword>
<keyword evidence="3 7" id="KW-0547">Nucleotide-binding</keyword>
<comment type="function">
    <text evidence="7">Part of the ABC transporter complex PotABCD involved in spermidine/putrescine import. Responsible for energy coupling to the transport system.</text>
</comment>
<keyword evidence="5 7" id="KW-1278">Translocase</keyword>
<dbReference type="PROSITE" id="PS50893">
    <property type="entry name" value="ABC_TRANSPORTER_2"/>
    <property type="match status" value="1"/>
</dbReference>
<dbReference type="Gene3D" id="2.40.50.100">
    <property type="match status" value="1"/>
</dbReference>
<dbReference type="EMBL" id="JACTVA010000034">
    <property type="protein sequence ID" value="MBC9208545.1"/>
    <property type="molecule type" value="Genomic_DNA"/>
</dbReference>
<proteinExistence type="inferred from homology"/>
<reference evidence="9 10" key="1">
    <citation type="journal article" date="2013" name="Int. J. Syst. Evol. Microbiol.">
        <title>Roseomonas aerophila sp. nov., isolated from air.</title>
        <authorList>
            <person name="Kim S.J."/>
            <person name="Weon H.Y."/>
            <person name="Ahn J.H."/>
            <person name="Hong S.B."/>
            <person name="Seok S.J."/>
            <person name="Whang K.S."/>
            <person name="Kwon S.W."/>
        </authorList>
    </citation>
    <scope>NUCLEOTIDE SEQUENCE [LARGE SCALE GENOMIC DNA]</scope>
    <source>
        <strain evidence="9 10">NBRC 108923</strain>
    </source>
</reference>
<gene>
    <name evidence="7" type="primary">potA</name>
    <name evidence="9" type="ORF">IBL26_16980</name>
</gene>
<sequence length="359" mass="38522">MVNASDLSIQSVTKSFGPNTVLDGISIDVRPGEFMTFLGPSGCGKTTLLRMVGGFGEPDSGRILLAGRDITHLPPNQRDCGFVFQSYALFPHMTVRANVAYGLKLRKLPAAEIESRVATVLSMVGLEAFADRHPKQLSGGQQQRVAIARAIAIRPSLLLMDEPLSNLDAKLRERIRFELRALQKQLGITTVFVTHDQEEAMAVSDRIVVMNKGHIEQIGTPAEIYGEPASLFVADFVGVNNLVPGKVREARGRTVMVETAAGLLEASHRSSSTGENVQLALRPEMITLVPAGQPASAMGGELEGTVRMAAFLGAATRYEVQVSDEVVLKVAAPAGSPPHALGSRVLCRWPVESAHALRA</sequence>
<dbReference type="InterPro" id="IPR003593">
    <property type="entry name" value="AAA+_ATPase"/>
</dbReference>